<keyword evidence="2" id="KW-1185">Reference proteome</keyword>
<organism evidence="1 2">
    <name type="scientific">Armillaria solidipes</name>
    <dbReference type="NCBI Taxonomy" id="1076256"/>
    <lineage>
        <taxon>Eukaryota</taxon>
        <taxon>Fungi</taxon>
        <taxon>Dikarya</taxon>
        <taxon>Basidiomycota</taxon>
        <taxon>Agaricomycotina</taxon>
        <taxon>Agaricomycetes</taxon>
        <taxon>Agaricomycetidae</taxon>
        <taxon>Agaricales</taxon>
        <taxon>Marasmiineae</taxon>
        <taxon>Physalacriaceae</taxon>
        <taxon>Armillaria</taxon>
    </lineage>
</organism>
<name>A0A2H3C848_9AGAR</name>
<evidence type="ECO:0000313" key="1">
    <source>
        <dbReference type="EMBL" id="PBK78060.1"/>
    </source>
</evidence>
<sequence length="162" mass="18288">MTESFLCQSNKESGNISLTSSPGVMTGIKAYSRRRDRVEQELSQSSIIETNINYSASYTLTLFLYQASANHEVYQLCNSYGLNLFFDDLALGGQQRLLRSLWSLRDNSNSPFNLVSASNLLFTSIRPQIMNSWHYDQQVFHKSTQSRPFTSSASESLQACVC</sequence>
<accession>A0A2H3C848</accession>
<dbReference type="AlphaFoldDB" id="A0A2H3C848"/>
<evidence type="ECO:0000313" key="2">
    <source>
        <dbReference type="Proteomes" id="UP000218334"/>
    </source>
</evidence>
<protein>
    <submittedName>
        <fullName evidence="1">Uncharacterized protein</fullName>
    </submittedName>
</protein>
<proteinExistence type="predicted"/>
<dbReference type="Proteomes" id="UP000218334">
    <property type="component" value="Unassembled WGS sequence"/>
</dbReference>
<dbReference type="EMBL" id="KZ293415">
    <property type="protein sequence ID" value="PBK78060.1"/>
    <property type="molecule type" value="Genomic_DNA"/>
</dbReference>
<gene>
    <name evidence="1" type="ORF">ARMSODRAFT_21378</name>
</gene>
<reference evidence="2" key="1">
    <citation type="journal article" date="2017" name="Nat. Ecol. Evol.">
        <title>Genome expansion and lineage-specific genetic innovations in the forest pathogenic fungi Armillaria.</title>
        <authorList>
            <person name="Sipos G."/>
            <person name="Prasanna A.N."/>
            <person name="Walter M.C."/>
            <person name="O'Connor E."/>
            <person name="Balint B."/>
            <person name="Krizsan K."/>
            <person name="Kiss B."/>
            <person name="Hess J."/>
            <person name="Varga T."/>
            <person name="Slot J."/>
            <person name="Riley R."/>
            <person name="Boka B."/>
            <person name="Rigling D."/>
            <person name="Barry K."/>
            <person name="Lee J."/>
            <person name="Mihaltcheva S."/>
            <person name="LaButti K."/>
            <person name="Lipzen A."/>
            <person name="Waldron R."/>
            <person name="Moloney N.M."/>
            <person name="Sperisen C."/>
            <person name="Kredics L."/>
            <person name="Vagvoelgyi C."/>
            <person name="Patrignani A."/>
            <person name="Fitzpatrick D."/>
            <person name="Nagy I."/>
            <person name="Doyle S."/>
            <person name="Anderson J.B."/>
            <person name="Grigoriev I.V."/>
            <person name="Gueldener U."/>
            <person name="Muensterkoetter M."/>
            <person name="Nagy L.G."/>
        </authorList>
    </citation>
    <scope>NUCLEOTIDE SEQUENCE [LARGE SCALE GENOMIC DNA]</scope>
    <source>
        <strain evidence="2">28-4</strain>
    </source>
</reference>